<organism evidence="2 3">
    <name type="scientific">Daldinia eschscholtzii</name>
    <dbReference type="NCBI Taxonomy" id="292717"/>
    <lineage>
        <taxon>Eukaryota</taxon>
        <taxon>Fungi</taxon>
        <taxon>Dikarya</taxon>
        <taxon>Ascomycota</taxon>
        <taxon>Pezizomycotina</taxon>
        <taxon>Sordariomycetes</taxon>
        <taxon>Xylariomycetidae</taxon>
        <taxon>Xylariales</taxon>
        <taxon>Hypoxylaceae</taxon>
        <taxon>Daldinia</taxon>
    </lineage>
</organism>
<evidence type="ECO:0000313" key="3">
    <source>
        <dbReference type="Proteomes" id="UP001369815"/>
    </source>
</evidence>
<dbReference type="InterPro" id="IPR002575">
    <property type="entry name" value="Aminoglycoside_PTrfase"/>
</dbReference>
<evidence type="ECO:0000313" key="2">
    <source>
        <dbReference type="EMBL" id="KAK6955569.1"/>
    </source>
</evidence>
<dbReference type="PANTHER" id="PTHR21310">
    <property type="entry name" value="AMINOGLYCOSIDE PHOSPHOTRANSFERASE-RELATED-RELATED"/>
    <property type="match status" value="1"/>
</dbReference>
<protein>
    <recommendedName>
        <fullName evidence="1">Aminoglycoside phosphotransferase domain-containing protein</fullName>
    </recommendedName>
</protein>
<evidence type="ECO:0000259" key="1">
    <source>
        <dbReference type="Pfam" id="PF01636"/>
    </source>
</evidence>
<dbReference type="Pfam" id="PF01636">
    <property type="entry name" value="APH"/>
    <property type="match status" value="1"/>
</dbReference>
<accession>A0AAX6MSG6</accession>
<proteinExistence type="predicted"/>
<dbReference type="InterPro" id="IPR011009">
    <property type="entry name" value="Kinase-like_dom_sf"/>
</dbReference>
<dbReference type="AlphaFoldDB" id="A0AAX6MSG6"/>
<dbReference type="SUPFAM" id="SSF56112">
    <property type="entry name" value="Protein kinase-like (PK-like)"/>
    <property type="match status" value="1"/>
</dbReference>
<keyword evidence="3" id="KW-1185">Reference proteome</keyword>
<sequence length="464" mass="53219">MSSYSEYLDSSYGSDTESVSSSVLYDEQEPFITFRNRVLNLALHKIWPDATADEIIIERMMGGGFNRIIGISRHTAQQPNNYVQYILRVPRYADEPLDSQVGTLRFLHEHCNIPAPKVIHFDHTDNNELNTRYMIQNRISGEPLLAAYPKLTHEKRSRLAQELGRLYSEILATTSTTSTILIPPKEQQVPPKAVTRSCMELTITRDIRDPPIPQDVHEMLVNIFKDQKAAELEVRPNSIIRPKLLDQFCHMVSDLRDWDCFDNCHISLAHLDLEPRNILINPISDASSPILSAILDWDSAILAPQFMCCKPPFWLWAWQGDDEEDERIANDEPPSPEGRQLKQLFEEAAGPDYVRFAYKPAYRLARQLVRFAVQGLCSNEDYNEARKMLQEWKELYHDESSTYVVSEEDKCSTTSSMDTSIDDEESVFIKAVVTDDTIQNYAITAWSSGDVIVRQDESTTAWLY</sequence>
<reference evidence="2 3" key="1">
    <citation type="journal article" date="2024" name="Front Chem Biol">
        <title>Unveiling the potential of Daldinia eschscholtzii MFLUCC 19-0629 through bioactivity and bioinformatics studies for enhanced sustainable agriculture production.</title>
        <authorList>
            <person name="Brooks S."/>
            <person name="Weaver J.A."/>
            <person name="Klomchit A."/>
            <person name="Alharthi S.A."/>
            <person name="Onlamun T."/>
            <person name="Nurani R."/>
            <person name="Vong T.K."/>
            <person name="Alberti F."/>
            <person name="Greco C."/>
        </authorList>
    </citation>
    <scope>NUCLEOTIDE SEQUENCE [LARGE SCALE GENOMIC DNA]</scope>
    <source>
        <strain evidence="2">MFLUCC 19-0629</strain>
    </source>
</reference>
<dbReference type="InterPro" id="IPR051678">
    <property type="entry name" value="AGP_Transferase"/>
</dbReference>
<dbReference type="Proteomes" id="UP001369815">
    <property type="component" value="Unassembled WGS sequence"/>
</dbReference>
<dbReference type="EMBL" id="JBANMG010000003">
    <property type="protein sequence ID" value="KAK6955569.1"/>
    <property type="molecule type" value="Genomic_DNA"/>
</dbReference>
<dbReference type="PANTHER" id="PTHR21310:SF56">
    <property type="entry name" value="AMINOGLYCOSIDE PHOSPHOTRANSFERASE DOMAIN-CONTAINING PROTEIN"/>
    <property type="match status" value="1"/>
</dbReference>
<gene>
    <name evidence="2" type="ORF">Daesc_003209</name>
</gene>
<feature type="domain" description="Aminoglycoside phosphotransferase" evidence="1">
    <location>
        <begin position="84"/>
        <end position="302"/>
    </location>
</feature>
<comment type="caution">
    <text evidence="2">The sequence shown here is derived from an EMBL/GenBank/DDBJ whole genome shotgun (WGS) entry which is preliminary data.</text>
</comment>
<name>A0AAX6MSG6_9PEZI</name>